<gene>
    <name evidence="2" type="ORF">GRX01_16735</name>
</gene>
<dbReference type="RefSeq" id="WP_159670364.1">
    <property type="nucleotide sequence ID" value="NZ_WUUS01000012.1"/>
</dbReference>
<evidence type="ECO:0000256" key="1">
    <source>
        <dbReference type="SAM" id="Coils"/>
    </source>
</evidence>
<protein>
    <recommendedName>
        <fullName evidence="4">Restriction endonuclease</fullName>
    </recommendedName>
</protein>
<dbReference type="EMBL" id="WUUS01000012">
    <property type="protein sequence ID" value="MXR42980.1"/>
    <property type="molecule type" value="Genomic_DNA"/>
</dbReference>
<evidence type="ECO:0000313" key="3">
    <source>
        <dbReference type="Proteomes" id="UP000437065"/>
    </source>
</evidence>
<dbReference type="Proteomes" id="UP000437065">
    <property type="component" value="Unassembled WGS sequence"/>
</dbReference>
<sequence>MRRRQSVDHLFSDQSIHEYRREQETELKDEIKELSNDELQDSTDLLTLIFTSRYTPSPIQLNDYDLEQAGEVEKEIPRGQGLPGLNQRGRSTKTYQRIRVKLPFHGDRDFLQINPSSSKLNKPRYNELNRNEIVYYVDYTIGNKDAEQVQAEIQSEVDEWVDKVAWFVEQLEDDITEMEEQLRRTARRSIEERREIVDTNHAVMAELGVDTGDTVESGYVVPEKKREIELPSPAADSDDEVLQDRTFIEVLNLLDDLGRDLERSTTPVRGLDEESLRDIFLMGINSHYSGFATGETFNRGGKTDILLRYDNENLFIAECKFWDGPSVYADAVDQLLNNLTVRDSHAALLIFSRRQDFRTVEDRIREATMDHEQYVSEVSEIADHDVYRLESESGHPVRVAVKAFDVRE</sequence>
<keyword evidence="1" id="KW-0175">Coiled coil</keyword>
<organism evidence="2 3">
    <name type="scientific">Halobaculum saliterrae</name>
    <dbReference type="NCBI Taxonomy" id="2073113"/>
    <lineage>
        <taxon>Archaea</taxon>
        <taxon>Methanobacteriati</taxon>
        <taxon>Methanobacteriota</taxon>
        <taxon>Stenosarchaea group</taxon>
        <taxon>Halobacteria</taxon>
        <taxon>Halobacteriales</taxon>
        <taxon>Haloferacaceae</taxon>
        <taxon>Halobaculum</taxon>
    </lineage>
</organism>
<dbReference type="OrthoDB" id="335017at2157"/>
<keyword evidence="3" id="KW-1185">Reference proteome</keyword>
<evidence type="ECO:0008006" key="4">
    <source>
        <dbReference type="Google" id="ProtNLM"/>
    </source>
</evidence>
<evidence type="ECO:0000313" key="2">
    <source>
        <dbReference type="EMBL" id="MXR42980.1"/>
    </source>
</evidence>
<comment type="caution">
    <text evidence="2">The sequence shown here is derived from an EMBL/GenBank/DDBJ whole genome shotgun (WGS) entry which is preliminary data.</text>
</comment>
<accession>A0A6B0T3U1</accession>
<proteinExistence type="predicted"/>
<name>A0A6B0T3U1_9EURY</name>
<feature type="coiled-coil region" evidence="1">
    <location>
        <begin position="168"/>
        <end position="195"/>
    </location>
</feature>
<dbReference type="AlphaFoldDB" id="A0A6B0T3U1"/>
<reference evidence="2 3" key="1">
    <citation type="submission" date="2019-12" db="EMBL/GenBank/DDBJ databases">
        <title>Isolation and characterization of three novel carbon monoxide-oxidizing members of Halobacteria from salione crusts and soils.</title>
        <authorList>
            <person name="Myers M.R."/>
            <person name="King G.M."/>
        </authorList>
    </citation>
    <scope>NUCLEOTIDE SEQUENCE [LARGE SCALE GENOMIC DNA]</scope>
    <source>
        <strain evidence="2 3">WSA2</strain>
    </source>
</reference>